<dbReference type="RefSeq" id="WP_268781385.1">
    <property type="nucleotide sequence ID" value="NZ_JAPRAT010000048.1"/>
</dbReference>
<organism evidence="1 2">
    <name type="scientific">Natronobacillus azotifigens</name>
    <dbReference type="NCBI Taxonomy" id="472978"/>
    <lineage>
        <taxon>Bacteria</taxon>
        <taxon>Bacillati</taxon>
        <taxon>Bacillota</taxon>
        <taxon>Bacilli</taxon>
        <taxon>Bacillales</taxon>
        <taxon>Bacillaceae</taxon>
        <taxon>Natronobacillus</taxon>
    </lineage>
</organism>
<name>A0A9J6RFR8_9BACI</name>
<evidence type="ECO:0000313" key="2">
    <source>
        <dbReference type="Proteomes" id="UP001084197"/>
    </source>
</evidence>
<comment type="caution">
    <text evidence="1">The sequence shown here is derived from an EMBL/GenBank/DDBJ whole genome shotgun (WGS) entry which is preliminary data.</text>
</comment>
<sequence>MKNESEKTLKKLHEQSSKINVKDYPSIHNIEVDEGISVLESCFSGEGRVNQKYAKETLISHKYAQDVRHFETNNTMLQDIREGKKIVFNNYKK</sequence>
<dbReference type="AlphaFoldDB" id="A0A9J6RFR8"/>
<gene>
    <name evidence="1" type="ORF">OWO01_15470</name>
</gene>
<evidence type="ECO:0000313" key="1">
    <source>
        <dbReference type="EMBL" id="MCZ0704610.1"/>
    </source>
</evidence>
<proteinExistence type="predicted"/>
<accession>A0A9J6RFR8</accession>
<dbReference type="EMBL" id="JAPRAT010000048">
    <property type="protein sequence ID" value="MCZ0704610.1"/>
    <property type="molecule type" value="Genomic_DNA"/>
</dbReference>
<protein>
    <submittedName>
        <fullName evidence="1">Uncharacterized protein</fullName>
    </submittedName>
</protein>
<keyword evidence="2" id="KW-1185">Reference proteome</keyword>
<reference evidence="1" key="1">
    <citation type="submission" date="2022-11" db="EMBL/GenBank/DDBJ databases">
        <title>WGS of Natronobacillus azotifigens 24KS-1, an anaerobic diazotrophic haloalkaliphile from soda-rich habitats.</title>
        <authorList>
            <person name="Sorokin D.Y."/>
            <person name="Merkel A.Y."/>
        </authorList>
    </citation>
    <scope>NUCLEOTIDE SEQUENCE</scope>
    <source>
        <strain evidence="1">24KS-1</strain>
    </source>
</reference>
<dbReference type="Proteomes" id="UP001084197">
    <property type="component" value="Unassembled WGS sequence"/>
</dbReference>